<sequence length="347" mass="37967">MAPPLLKATTSTVNSRVSLISEVKAEPDLPSSSSYTSLLKAEDDEPLVKLEDTTPILPSSGSATPKKGLPLAKRSKAHPEPAKWREQYALIERMRAGIDAPVDTMGCERPRTAEGLDAKTKDAVTSQAVLNLHNALPGGLSAETLAIAPADIVSEAISKVGFWRRKSEYIQAAARKLLERPGDGKGDVPQTIEELCELKGVGPKMGFLALQVAWDINAGIGVDVHVHRITNRLKWHKPPTKTPEETRQVENRYTVLTLRINLESWLPSELHKPINPMLVGFGQQKLCPSRVAVNAGNRKQVAYTFTAEDEVNGRPKVEIAYEEDVKVEAVKMEPTEGVEPTVKEEPV</sequence>
<dbReference type="InterPro" id="IPR011257">
    <property type="entry name" value="DNA_glycosylase"/>
</dbReference>
<keyword evidence="1" id="KW-0227">DNA damage</keyword>
<keyword evidence="9" id="KW-1185">Reference proteome</keyword>
<dbReference type="InterPro" id="IPR023170">
    <property type="entry name" value="HhH_base_excis_C"/>
</dbReference>
<dbReference type="GO" id="GO:0003906">
    <property type="term" value="F:DNA-(apurinic or apyrimidinic site) endonuclease activity"/>
    <property type="evidence" value="ECO:0007669"/>
    <property type="project" value="TreeGrafter"/>
</dbReference>
<feature type="region of interest" description="Disordered" evidence="6">
    <location>
        <begin position="24"/>
        <end position="82"/>
    </location>
</feature>
<dbReference type="OrthoDB" id="2099276at2759"/>
<keyword evidence="5" id="KW-0326">Glycosidase</keyword>
<accession>A0A427Y0V5</accession>
<organism evidence="8 9">
    <name type="scientific">Apiotrichum porosum</name>
    <dbReference type="NCBI Taxonomy" id="105984"/>
    <lineage>
        <taxon>Eukaryota</taxon>
        <taxon>Fungi</taxon>
        <taxon>Dikarya</taxon>
        <taxon>Basidiomycota</taxon>
        <taxon>Agaricomycotina</taxon>
        <taxon>Tremellomycetes</taxon>
        <taxon>Trichosporonales</taxon>
        <taxon>Trichosporonaceae</taxon>
        <taxon>Apiotrichum</taxon>
    </lineage>
</organism>
<dbReference type="GO" id="GO:0005634">
    <property type="term" value="C:nucleus"/>
    <property type="evidence" value="ECO:0007669"/>
    <property type="project" value="TreeGrafter"/>
</dbReference>
<keyword evidence="2" id="KW-0378">Hydrolase</keyword>
<dbReference type="GO" id="GO:0006285">
    <property type="term" value="P:base-excision repair, AP site formation"/>
    <property type="evidence" value="ECO:0007669"/>
    <property type="project" value="UniProtKB-ARBA"/>
</dbReference>
<evidence type="ECO:0000256" key="4">
    <source>
        <dbReference type="ARBA" id="ARBA00023239"/>
    </source>
</evidence>
<reference evidence="8 9" key="1">
    <citation type="submission" date="2018-11" db="EMBL/GenBank/DDBJ databases">
        <title>Genome sequence of Apiotrichum porosum DSM 27194.</title>
        <authorList>
            <person name="Aliyu H."/>
            <person name="Gorte O."/>
            <person name="Ochsenreither K."/>
        </authorList>
    </citation>
    <scope>NUCLEOTIDE SEQUENCE [LARGE SCALE GENOMIC DNA]</scope>
    <source>
        <strain evidence="8 9">DSM 27194</strain>
    </source>
</reference>
<protein>
    <submittedName>
        <fullName evidence="8">DNA N-glycosylase and apurinic/apyrimidinic (AP) lyase</fullName>
    </submittedName>
</protein>
<dbReference type="SUPFAM" id="SSF48150">
    <property type="entry name" value="DNA-glycosylase"/>
    <property type="match status" value="1"/>
</dbReference>
<dbReference type="InterPro" id="IPR003265">
    <property type="entry name" value="HhH-GPD_domain"/>
</dbReference>
<dbReference type="PANTHER" id="PTHR43286:SF1">
    <property type="entry name" value="ENDONUCLEASE III-LIKE PROTEIN 1"/>
    <property type="match status" value="1"/>
</dbReference>
<dbReference type="AlphaFoldDB" id="A0A427Y0V5"/>
<name>A0A427Y0V5_9TREE</name>
<evidence type="ECO:0000256" key="1">
    <source>
        <dbReference type="ARBA" id="ARBA00022763"/>
    </source>
</evidence>
<evidence type="ECO:0000259" key="7">
    <source>
        <dbReference type="SMART" id="SM00478"/>
    </source>
</evidence>
<dbReference type="EMBL" id="RSCE01000003">
    <property type="protein sequence ID" value="RSH84660.1"/>
    <property type="molecule type" value="Genomic_DNA"/>
</dbReference>
<dbReference type="GO" id="GO:0016829">
    <property type="term" value="F:lyase activity"/>
    <property type="evidence" value="ECO:0007669"/>
    <property type="project" value="UniProtKB-KW"/>
</dbReference>
<evidence type="ECO:0000256" key="2">
    <source>
        <dbReference type="ARBA" id="ARBA00022801"/>
    </source>
</evidence>
<dbReference type="RefSeq" id="XP_028478108.1">
    <property type="nucleotide sequence ID" value="XM_028621656.1"/>
</dbReference>
<dbReference type="CDD" id="cd00056">
    <property type="entry name" value="ENDO3c"/>
    <property type="match status" value="1"/>
</dbReference>
<feature type="domain" description="HhH-GPD" evidence="7">
    <location>
        <begin position="116"/>
        <end position="284"/>
    </location>
</feature>
<dbReference type="PANTHER" id="PTHR43286">
    <property type="entry name" value="ENDONUCLEASE III-LIKE PROTEIN 1"/>
    <property type="match status" value="1"/>
</dbReference>
<proteinExistence type="predicted"/>
<dbReference type="Gene3D" id="1.10.340.30">
    <property type="entry name" value="Hypothetical protein, domain 2"/>
    <property type="match status" value="1"/>
</dbReference>
<evidence type="ECO:0000256" key="3">
    <source>
        <dbReference type="ARBA" id="ARBA00023204"/>
    </source>
</evidence>
<comment type="caution">
    <text evidence="8">The sequence shown here is derived from an EMBL/GenBank/DDBJ whole genome shotgun (WGS) entry which is preliminary data.</text>
</comment>
<evidence type="ECO:0000313" key="9">
    <source>
        <dbReference type="Proteomes" id="UP000279236"/>
    </source>
</evidence>
<evidence type="ECO:0000256" key="6">
    <source>
        <dbReference type="SAM" id="MobiDB-lite"/>
    </source>
</evidence>
<dbReference type="Proteomes" id="UP000279236">
    <property type="component" value="Unassembled WGS sequence"/>
</dbReference>
<dbReference type="GO" id="GO:0000703">
    <property type="term" value="F:oxidized pyrimidine nucleobase lesion DNA N-glycosylase activity"/>
    <property type="evidence" value="ECO:0007669"/>
    <property type="project" value="TreeGrafter"/>
</dbReference>
<dbReference type="GeneID" id="39590727"/>
<keyword evidence="3" id="KW-0234">DNA repair</keyword>
<gene>
    <name evidence="8" type="primary">NTG2</name>
    <name evidence="8" type="ORF">EHS24_006184</name>
</gene>
<dbReference type="STRING" id="105984.A0A427Y0V5"/>
<keyword evidence="4 8" id="KW-0456">Lyase</keyword>
<dbReference type="SMART" id="SM00478">
    <property type="entry name" value="ENDO3c"/>
    <property type="match status" value="1"/>
</dbReference>
<dbReference type="GO" id="GO:0006289">
    <property type="term" value="P:nucleotide-excision repair"/>
    <property type="evidence" value="ECO:0007669"/>
    <property type="project" value="TreeGrafter"/>
</dbReference>
<dbReference type="Gene3D" id="1.10.1670.10">
    <property type="entry name" value="Helix-hairpin-Helix base-excision DNA repair enzymes (C-terminal)"/>
    <property type="match status" value="1"/>
</dbReference>
<evidence type="ECO:0000313" key="8">
    <source>
        <dbReference type="EMBL" id="RSH84660.1"/>
    </source>
</evidence>
<evidence type="ECO:0000256" key="5">
    <source>
        <dbReference type="ARBA" id="ARBA00023295"/>
    </source>
</evidence>
<dbReference type="Pfam" id="PF00730">
    <property type="entry name" value="HhH-GPD"/>
    <property type="match status" value="1"/>
</dbReference>